<evidence type="ECO:0000256" key="19">
    <source>
        <dbReference type="ARBA" id="ARBA00044770"/>
    </source>
</evidence>
<keyword evidence="5" id="KW-0328">Glycosyltransferase</keyword>
<evidence type="ECO:0000256" key="8">
    <source>
        <dbReference type="ARBA" id="ARBA00022960"/>
    </source>
</evidence>
<keyword evidence="12" id="KW-0131">Cell cycle</keyword>
<dbReference type="NCBIfam" id="TIGR02614">
    <property type="entry name" value="ftsW"/>
    <property type="match status" value="1"/>
</dbReference>
<evidence type="ECO:0000256" key="12">
    <source>
        <dbReference type="ARBA" id="ARBA00023306"/>
    </source>
</evidence>
<accession>A0ABR9DRC3</accession>
<dbReference type="PANTHER" id="PTHR30474:SF2">
    <property type="entry name" value="PEPTIDOGLYCAN GLYCOSYLTRANSFERASE FTSW-RELATED"/>
    <property type="match status" value="1"/>
</dbReference>
<dbReference type="InterPro" id="IPR001182">
    <property type="entry name" value="FtsW/RodA"/>
</dbReference>
<dbReference type="RefSeq" id="WP_192279977.1">
    <property type="nucleotide sequence ID" value="NZ_JACZDF010000004.1"/>
</dbReference>
<keyword evidence="3" id="KW-1003">Cell membrane</keyword>
<evidence type="ECO:0000313" key="23">
    <source>
        <dbReference type="EMBL" id="MBD9699708.1"/>
    </source>
</evidence>
<keyword evidence="24" id="KW-1185">Reference proteome</keyword>
<dbReference type="InterPro" id="IPR013437">
    <property type="entry name" value="FtsW"/>
</dbReference>
<evidence type="ECO:0000256" key="18">
    <source>
        <dbReference type="ARBA" id="ARBA00041418"/>
    </source>
</evidence>
<evidence type="ECO:0000256" key="20">
    <source>
        <dbReference type="ARBA" id="ARBA00049902"/>
    </source>
</evidence>
<feature type="transmembrane region" description="Helical" evidence="22">
    <location>
        <begin position="164"/>
        <end position="182"/>
    </location>
</feature>
<dbReference type="InterPro" id="IPR018365">
    <property type="entry name" value="Cell_cycle_FtsW-rel_CS"/>
</dbReference>
<keyword evidence="11 22" id="KW-0472">Membrane</keyword>
<feature type="transmembrane region" description="Helical" evidence="22">
    <location>
        <begin position="212"/>
        <end position="229"/>
    </location>
</feature>
<gene>
    <name evidence="23" type="primary">ftsW</name>
    <name evidence="23" type="ORF">IGS67_09430</name>
</gene>
<evidence type="ECO:0000256" key="14">
    <source>
        <dbReference type="ARBA" id="ARBA00032370"/>
    </source>
</evidence>
<comment type="caution">
    <text evidence="23">The sequence shown here is derived from an EMBL/GenBank/DDBJ whole genome shotgun (WGS) entry which is preliminary data.</text>
</comment>
<sequence>MTANETVGRSDAPPTRRRSLLGSWDTPVTSYYLILGLTVLLVVFGLAMVLSASSVRSIAREGNAYSIFLGQAVYAVLGVVALGVTASLRPVVYRKLAWFVLVASLGLQALIFVPSLSVSALGNTNWIKIPGTSFTIQPSEIVKLALALWLAAVLARKGELLRHWGHVVVPAVPVAAVAILLVLSGHDLGTALILMLIVAGALWVAGVPVRMFALGGTAMAAGVTAMIVFQNNKNRLGRIDAWLGRDCGVGDACYQTKHGLWALGTGGWTGVGLGAGREKWHYLPEAHNDFIFAVVGEELGLQGTILMLLLFGALAWAMSRIVVRHPDPFVKIATGAIMCWIIGQALVNIGVVIGALPVIGIPLPLVSAGGSALIMTMAAMGVVLSFARDEPGAREAFAARTSVVRRSLAVVGGSVRRSRKGRSSRA</sequence>
<feature type="transmembrane region" description="Helical" evidence="22">
    <location>
        <begin position="335"/>
        <end position="359"/>
    </location>
</feature>
<evidence type="ECO:0000256" key="3">
    <source>
        <dbReference type="ARBA" id="ARBA00022475"/>
    </source>
</evidence>
<evidence type="ECO:0000256" key="1">
    <source>
        <dbReference type="ARBA" id="ARBA00004651"/>
    </source>
</evidence>
<feature type="transmembrane region" description="Helical" evidence="22">
    <location>
        <begin position="96"/>
        <end position="118"/>
    </location>
</feature>
<feature type="transmembrane region" description="Helical" evidence="22">
    <location>
        <begin position="31"/>
        <end position="52"/>
    </location>
</feature>
<dbReference type="EC" id="2.4.99.28" evidence="19"/>
<dbReference type="Proteomes" id="UP000642107">
    <property type="component" value="Unassembled WGS sequence"/>
</dbReference>
<feature type="transmembrane region" description="Helical" evidence="22">
    <location>
        <begin position="305"/>
        <end position="323"/>
    </location>
</feature>
<evidence type="ECO:0000313" key="24">
    <source>
        <dbReference type="Proteomes" id="UP000642107"/>
    </source>
</evidence>
<evidence type="ECO:0000256" key="7">
    <source>
        <dbReference type="ARBA" id="ARBA00022692"/>
    </source>
</evidence>
<feature type="transmembrane region" description="Helical" evidence="22">
    <location>
        <begin position="64"/>
        <end position="84"/>
    </location>
</feature>
<evidence type="ECO:0000256" key="11">
    <source>
        <dbReference type="ARBA" id="ARBA00023136"/>
    </source>
</evidence>
<keyword evidence="10 22" id="KW-1133">Transmembrane helix</keyword>
<evidence type="ECO:0000256" key="13">
    <source>
        <dbReference type="ARBA" id="ARBA00023316"/>
    </source>
</evidence>
<comment type="subcellular location">
    <subcellularLocation>
        <location evidence="1">Cell membrane</location>
        <topology evidence="1">Multi-pass membrane protein</topology>
    </subcellularLocation>
</comment>
<keyword evidence="6" id="KW-0808">Transferase</keyword>
<comment type="function">
    <text evidence="21">Peptidoglycan polymerase that is essential for cell division.</text>
</comment>
<dbReference type="EMBL" id="JACZDF010000004">
    <property type="protein sequence ID" value="MBD9699708.1"/>
    <property type="molecule type" value="Genomic_DNA"/>
</dbReference>
<comment type="catalytic activity">
    <reaction evidence="20">
        <text>[GlcNAc-(1-&gt;4)-Mur2Ac(oyl-L-Ala-gamma-D-Glu-L-Lys-D-Ala-D-Ala)](n)-di-trans,octa-cis-undecaprenyl diphosphate + beta-D-GlcNAc-(1-&gt;4)-Mur2Ac(oyl-L-Ala-gamma-D-Glu-L-Lys-D-Ala-D-Ala)-di-trans,octa-cis-undecaprenyl diphosphate = [GlcNAc-(1-&gt;4)-Mur2Ac(oyl-L-Ala-gamma-D-Glu-L-Lys-D-Ala-D-Ala)](n+1)-di-trans,octa-cis-undecaprenyl diphosphate + di-trans,octa-cis-undecaprenyl diphosphate + H(+)</text>
        <dbReference type="Rhea" id="RHEA:23708"/>
        <dbReference type="Rhea" id="RHEA-COMP:9602"/>
        <dbReference type="Rhea" id="RHEA-COMP:9603"/>
        <dbReference type="ChEBI" id="CHEBI:15378"/>
        <dbReference type="ChEBI" id="CHEBI:58405"/>
        <dbReference type="ChEBI" id="CHEBI:60033"/>
        <dbReference type="ChEBI" id="CHEBI:78435"/>
        <dbReference type="EC" id="2.4.99.28"/>
    </reaction>
</comment>
<comment type="pathway">
    <text evidence="2">Cell wall biogenesis; peptidoglycan biosynthesis.</text>
</comment>
<evidence type="ECO:0000256" key="15">
    <source>
        <dbReference type="ARBA" id="ARBA00033270"/>
    </source>
</evidence>
<keyword evidence="4" id="KW-0132">Cell division</keyword>
<proteinExistence type="inferred from homology"/>
<name>A0ABR9DRC3_9MICO</name>
<organism evidence="23 24">
    <name type="scientific">Flavimobilis rhizosphaerae</name>
    <dbReference type="NCBI Taxonomy" id="2775421"/>
    <lineage>
        <taxon>Bacteria</taxon>
        <taxon>Bacillati</taxon>
        <taxon>Actinomycetota</taxon>
        <taxon>Actinomycetes</taxon>
        <taxon>Micrococcales</taxon>
        <taxon>Jonesiaceae</taxon>
        <taxon>Flavimobilis</taxon>
    </lineage>
</organism>
<evidence type="ECO:0000256" key="9">
    <source>
        <dbReference type="ARBA" id="ARBA00022984"/>
    </source>
</evidence>
<feature type="transmembrane region" description="Helical" evidence="22">
    <location>
        <begin position="188"/>
        <end position="205"/>
    </location>
</feature>
<comment type="similarity">
    <text evidence="16">Belongs to the SEDS family. FtsW subfamily.</text>
</comment>
<feature type="transmembrane region" description="Helical" evidence="22">
    <location>
        <begin position="365"/>
        <end position="387"/>
    </location>
</feature>
<keyword evidence="7 22" id="KW-0812">Transmembrane</keyword>
<evidence type="ECO:0000256" key="5">
    <source>
        <dbReference type="ARBA" id="ARBA00022676"/>
    </source>
</evidence>
<keyword evidence="13" id="KW-0961">Cell wall biogenesis/degradation</keyword>
<evidence type="ECO:0000256" key="22">
    <source>
        <dbReference type="SAM" id="Phobius"/>
    </source>
</evidence>
<evidence type="ECO:0000256" key="4">
    <source>
        <dbReference type="ARBA" id="ARBA00022618"/>
    </source>
</evidence>
<keyword evidence="8" id="KW-0133">Cell shape</keyword>
<keyword evidence="9" id="KW-0573">Peptidoglycan synthesis</keyword>
<evidence type="ECO:0000256" key="2">
    <source>
        <dbReference type="ARBA" id="ARBA00004752"/>
    </source>
</evidence>
<reference evidence="23 24" key="1">
    <citation type="submission" date="2020-09" db="EMBL/GenBank/DDBJ databases">
        <title>Flavimobilis rhizosphaerae sp. nov., isolated from rhizosphere soil of Spartina alterniflora.</title>
        <authorList>
            <person name="Hanqin C."/>
        </authorList>
    </citation>
    <scope>NUCLEOTIDE SEQUENCE [LARGE SCALE GENOMIC DNA]</scope>
    <source>
        <strain evidence="23 24">GY 10621</strain>
    </source>
</reference>
<dbReference type="PROSITE" id="PS00428">
    <property type="entry name" value="FTSW_RODA_SPOVE"/>
    <property type="match status" value="1"/>
</dbReference>
<evidence type="ECO:0000256" key="21">
    <source>
        <dbReference type="ARBA" id="ARBA00049966"/>
    </source>
</evidence>
<evidence type="ECO:0000256" key="17">
    <source>
        <dbReference type="ARBA" id="ARBA00041185"/>
    </source>
</evidence>
<dbReference type="PANTHER" id="PTHR30474">
    <property type="entry name" value="CELL CYCLE PROTEIN"/>
    <property type="match status" value="1"/>
</dbReference>
<evidence type="ECO:0000256" key="16">
    <source>
        <dbReference type="ARBA" id="ARBA00038053"/>
    </source>
</evidence>
<dbReference type="Pfam" id="PF01098">
    <property type="entry name" value="FTSW_RODA_SPOVE"/>
    <property type="match status" value="1"/>
</dbReference>
<evidence type="ECO:0000256" key="6">
    <source>
        <dbReference type="ARBA" id="ARBA00022679"/>
    </source>
</evidence>
<evidence type="ECO:0000256" key="10">
    <source>
        <dbReference type="ARBA" id="ARBA00022989"/>
    </source>
</evidence>
<protein>
    <recommendedName>
        <fullName evidence="17">Probable peptidoglycan glycosyltransferase FtsW</fullName>
        <ecNumber evidence="19">2.4.99.28</ecNumber>
    </recommendedName>
    <alternativeName>
        <fullName evidence="18">Cell division protein FtsW</fullName>
    </alternativeName>
    <alternativeName>
        <fullName evidence="15">Cell wall polymerase</fullName>
    </alternativeName>
    <alternativeName>
        <fullName evidence="14">Peptidoglycan polymerase</fullName>
    </alternativeName>
</protein>